<dbReference type="EMBL" id="HBGJ01029360">
    <property type="protein sequence ID" value="CAD9260163.1"/>
    <property type="molecule type" value="Transcribed_RNA"/>
</dbReference>
<dbReference type="SUPFAM" id="SSF52047">
    <property type="entry name" value="RNI-like"/>
    <property type="match status" value="1"/>
</dbReference>
<dbReference type="EMBL" id="HBGJ01029357">
    <property type="protein sequence ID" value="CAD9260161.1"/>
    <property type="molecule type" value="Transcribed_RNA"/>
</dbReference>
<name>A0A6U4ISI2_9STRA</name>
<evidence type="ECO:0000313" key="3">
    <source>
        <dbReference type="EMBL" id="CAD9260161.1"/>
    </source>
</evidence>
<gene>
    <name evidence="2" type="ORF">PPAR1163_LOCUS18538</name>
    <name evidence="3" type="ORF">PPAR1163_LOCUS18539</name>
    <name evidence="4" type="ORF">PPAR1163_LOCUS18540</name>
    <name evidence="5" type="ORF">PPAR1163_LOCUS18541</name>
</gene>
<reference evidence="3" key="1">
    <citation type="submission" date="2021-01" db="EMBL/GenBank/DDBJ databases">
        <authorList>
            <person name="Corre E."/>
            <person name="Pelletier E."/>
            <person name="Niang G."/>
            <person name="Scheremetjew M."/>
            <person name="Finn R."/>
            <person name="Kale V."/>
            <person name="Holt S."/>
            <person name="Cochrane G."/>
            <person name="Meng A."/>
            <person name="Brown T."/>
            <person name="Cohen L."/>
        </authorList>
    </citation>
    <scope>NUCLEOTIDE SEQUENCE</scope>
    <source>
        <strain evidence="3">CCMP2877</strain>
    </source>
</reference>
<proteinExistence type="predicted"/>
<feature type="compositionally biased region" description="Pro residues" evidence="1">
    <location>
        <begin position="803"/>
        <end position="815"/>
    </location>
</feature>
<evidence type="ECO:0000313" key="2">
    <source>
        <dbReference type="EMBL" id="CAD9260160.1"/>
    </source>
</evidence>
<dbReference type="InterPro" id="IPR032675">
    <property type="entry name" value="LRR_dom_sf"/>
</dbReference>
<evidence type="ECO:0000256" key="1">
    <source>
        <dbReference type="SAM" id="MobiDB-lite"/>
    </source>
</evidence>
<dbReference type="PANTHER" id="PTHR24114:SF2">
    <property type="entry name" value="F-BOX DOMAIN-CONTAINING PROTEIN-RELATED"/>
    <property type="match status" value="1"/>
</dbReference>
<sequence length="815" mass="93578">MTRRTRGVEIDNFTRTILEDRPRYDFNSNLPQLVGRLFQSRKIEEDTILSPPKKQHHLKRLDVAIHGDLGHLMNNMGDGLKNVEHINAKAVTVSERSSLALANFIGGRETRVTRLDLEHAVILPRSAQAVVGSLGRNLSCLHVNLSKLNLDLGCFEELRRVLEFNNTILDLNICWTTCQGMSLYHLGKGLRNNKGLRKVDMSWNPLGKLVEGVKTEDVMRSLSDALACNTRLVTLDISNCNLSVLHCDILGQGLAENTSIENLYMEGNSAVLDTKGFMRLRGARALMNENAHEEAGWTTDTWRLNDFETYTFQIDAHTGPIGDAEQIYVHLSIDDWQGDRMERTQSGFTLTRLLPPAVVWFFFSDGQRVVISRNQMIRRHPRYGILRNVLDMSHGVPMDGSMNRDSMLVRPRQAQWANMEINHIIKQEAEWDLLRSIFASRPGYDRDTIQEALESDINLTKLEAMKVVEDHDEIFDLIDMLVDKYQHVVGIFRYIAGKDPHSDPFGLLFDEFMEFCRDAGFVEGDGDTTWLTDLWRVTNVELEEEQGNDAEALSRFEFLEVLVRMAKKRYGHVYEGAYPMGNAPLAPAAYCLEKLYEDYLVPFATRKSIGELDVFRRTHLYTPACSRALQHHSKRLHRLYKDFSKHPSPYQRGELALGLQDFLKILFEGEVAPHTWQAKGQVTFLFVSSQLIPIDDQAEHHTVLNFVDMCEAFARMIIETELWKEAYPSVEEYTRNGEYSAALDYFLEMFLEGFYHLDAVSGRLVRRLTRPKNLDRANTDKKKKKKKLKRRRKTKKQRSGGLEPPPPRPPPPPQR</sequence>
<dbReference type="AlphaFoldDB" id="A0A6U4ISI2"/>
<dbReference type="EMBL" id="HBGJ01029356">
    <property type="protein sequence ID" value="CAD9260160.1"/>
    <property type="molecule type" value="Transcribed_RNA"/>
</dbReference>
<organism evidence="3">
    <name type="scientific">Phaeomonas parva</name>
    <dbReference type="NCBI Taxonomy" id="124430"/>
    <lineage>
        <taxon>Eukaryota</taxon>
        <taxon>Sar</taxon>
        <taxon>Stramenopiles</taxon>
        <taxon>Ochrophyta</taxon>
        <taxon>Pinguiophyceae</taxon>
        <taxon>Pinguiochrysidales</taxon>
        <taxon>Pinguiochrysidaceae</taxon>
        <taxon>Phaeomonas</taxon>
    </lineage>
</organism>
<evidence type="ECO:0000313" key="5">
    <source>
        <dbReference type="EMBL" id="CAD9260163.1"/>
    </source>
</evidence>
<dbReference type="EMBL" id="HBGJ01029358">
    <property type="protein sequence ID" value="CAD9260162.1"/>
    <property type="molecule type" value="Transcribed_RNA"/>
</dbReference>
<dbReference type="Gene3D" id="3.80.10.10">
    <property type="entry name" value="Ribonuclease Inhibitor"/>
    <property type="match status" value="2"/>
</dbReference>
<accession>A0A6U4ISI2</accession>
<feature type="compositionally biased region" description="Basic residues" evidence="1">
    <location>
        <begin position="781"/>
        <end position="798"/>
    </location>
</feature>
<evidence type="ECO:0000313" key="4">
    <source>
        <dbReference type="EMBL" id="CAD9260162.1"/>
    </source>
</evidence>
<dbReference type="InterPro" id="IPR052394">
    <property type="entry name" value="LRR-containing"/>
</dbReference>
<dbReference type="PANTHER" id="PTHR24114">
    <property type="entry name" value="LEUCINE RICH REPEAT FAMILY PROTEIN"/>
    <property type="match status" value="1"/>
</dbReference>
<feature type="region of interest" description="Disordered" evidence="1">
    <location>
        <begin position="772"/>
        <end position="815"/>
    </location>
</feature>
<protein>
    <submittedName>
        <fullName evidence="3">Uncharacterized protein</fullName>
    </submittedName>
</protein>